<reference evidence="3 4" key="1">
    <citation type="submission" date="2023-07" db="EMBL/GenBank/DDBJ databases">
        <title>Sequencing the genomes of 1000 actinobacteria strains.</title>
        <authorList>
            <person name="Klenk H.-P."/>
        </authorList>
    </citation>
    <scope>NUCLEOTIDE SEQUENCE [LARGE SCALE GENOMIC DNA]</scope>
    <source>
        <strain evidence="3 4">DSM 44388</strain>
    </source>
</reference>
<organism evidence="3 4">
    <name type="scientific">Kineosporia succinea</name>
    <dbReference type="NCBI Taxonomy" id="84632"/>
    <lineage>
        <taxon>Bacteria</taxon>
        <taxon>Bacillati</taxon>
        <taxon>Actinomycetota</taxon>
        <taxon>Actinomycetes</taxon>
        <taxon>Kineosporiales</taxon>
        <taxon>Kineosporiaceae</taxon>
        <taxon>Kineosporia</taxon>
    </lineage>
</organism>
<comment type="caution">
    <text evidence="3">The sequence shown here is derived from an EMBL/GenBank/DDBJ whole genome shotgun (WGS) entry which is preliminary data.</text>
</comment>
<dbReference type="SMART" id="SM00854">
    <property type="entry name" value="PGA_cap"/>
    <property type="match status" value="1"/>
</dbReference>
<dbReference type="InterPro" id="IPR029052">
    <property type="entry name" value="Metallo-depent_PP-like"/>
</dbReference>
<name>A0ABT9NYZ5_9ACTN</name>
<dbReference type="CDD" id="cd07381">
    <property type="entry name" value="MPP_CapA"/>
    <property type="match status" value="1"/>
</dbReference>
<dbReference type="Pfam" id="PF09587">
    <property type="entry name" value="PGA_cap"/>
    <property type="match status" value="1"/>
</dbReference>
<accession>A0ABT9NYZ5</accession>
<dbReference type="EMBL" id="JAUSQZ010000001">
    <property type="protein sequence ID" value="MDP9825663.1"/>
    <property type="molecule type" value="Genomic_DNA"/>
</dbReference>
<keyword evidence="4" id="KW-1185">Reference proteome</keyword>
<evidence type="ECO:0000259" key="2">
    <source>
        <dbReference type="SMART" id="SM00854"/>
    </source>
</evidence>
<protein>
    <submittedName>
        <fullName evidence="3">Poly-gamma-glutamate synthesis protein (Capsule biosynthesis protein)</fullName>
    </submittedName>
</protein>
<dbReference type="Proteomes" id="UP001235712">
    <property type="component" value="Unassembled WGS sequence"/>
</dbReference>
<sequence length="386" mass="40193">MHQRPHLEGPIGWHRCQELGGGRSVIDRHRVRNLTSAAVLILAAACSSSSGYVTSADPADAPAYAAPPRVPDVTKPTVTPRKKLHKGRVRLAFAGDVHFQGASASALGGDIGSAGKILSKADLAVVNLETAITSGGTAEPKQYTFRSPSSGLTALRRNGVDVVTVANNHGMDYGRTGLEDTLKAGKRSGMPMIGAGLNADQAFTPYRRTIHGVRLSVFGATDVLDSFATSSWPATTSRPGLASSKDPARLLRAVREASLTDVVVVVLHWGVERQSCPSARQRELAASLTSAGASVVVGSHAHVLEPAVRSGRTAVHYGLGNFVFYARGGAGAETGVYNVVVDRGGVVSTSWVPARINGGRPELLRGSVAEAAVAAQKALTSRCGVI</sequence>
<dbReference type="InterPro" id="IPR019079">
    <property type="entry name" value="Capsule_synth_CapA"/>
</dbReference>
<dbReference type="InterPro" id="IPR052169">
    <property type="entry name" value="CW_Biosynth-Accessory"/>
</dbReference>
<dbReference type="RefSeq" id="WP_307239682.1">
    <property type="nucleotide sequence ID" value="NZ_JAUSQZ010000001.1"/>
</dbReference>
<comment type="similarity">
    <text evidence="1">Belongs to the CapA family.</text>
</comment>
<dbReference type="PANTHER" id="PTHR33393:SF13">
    <property type="entry name" value="PGA BIOSYNTHESIS PROTEIN CAPA"/>
    <property type="match status" value="1"/>
</dbReference>
<feature type="domain" description="Capsule synthesis protein CapA" evidence="2">
    <location>
        <begin position="90"/>
        <end position="326"/>
    </location>
</feature>
<dbReference type="SUPFAM" id="SSF56300">
    <property type="entry name" value="Metallo-dependent phosphatases"/>
    <property type="match status" value="1"/>
</dbReference>
<gene>
    <name evidence="3" type="ORF">J2S57_001412</name>
</gene>
<dbReference type="PANTHER" id="PTHR33393">
    <property type="entry name" value="POLYGLUTAMINE SYNTHESIS ACCESSORY PROTEIN RV0574C-RELATED"/>
    <property type="match status" value="1"/>
</dbReference>
<dbReference type="Gene3D" id="3.60.21.10">
    <property type="match status" value="1"/>
</dbReference>
<evidence type="ECO:0000313" key="3">
    <source>
        <dbReference type="EMBL" id="MDP9825663.1"/>
    </source>
</evidence>
<proteinExistence type="inferred from homology"/>
<evidence type="ECO:0000256" key="1">
    <source>
        <dbReference type="ARBA" id="ARBA00005662"/>
    </source>
</evidence>
<evidence type="ECO:0000313" key="4">
    <source>
        <dbReference type="Proteomes" id="UP001235712"/>
    </source>
</evidence>